<comment type="caution">
    <text evidence="1">The sequence shown here is derived from an EMBL/GenBank/DDBJ whole genome shotgun (WGS) entry which is preliminary data.</text>
</comment>
<gene>
    <name evidence="1" type="ORF">Tci_031090</name>
</gene>
<protein>
    <submittedName>
        <fullName evidence="1">Uncharacterized protein</fullName>
    </submittedName>
</protein>
<reference evidence="1" key="1">
    <citation type="journal article" date="2019" name="Sci. Rep.">
        <title>Draft genome of Tanacetum cinerariifolium, the natural source of mosquito coil.</title>
        <authorList>
            <person name="Yamashiro T."/>
            <person name="Shiraishi A."/>
            <person name="Satake H."/>
            <person name="Nakayama K."/>
        </authorList>
    </citation>
    <scope>NUCLEOTIDE SEQUENCE</scope>
</reference>
<accession>A0A6L2LET5</accession>
<sequence>MDDPNITMAEYIQLEEEKSRRLGQEYNWETATYYKIWYDEDVHYLRSFEKEFPAIVYNDALTSEPEVLFDFENEYPAIVYNNILRSEPEVSIDFENEFPAIHIHVSIWRILGYGYGISTSCTVLVIEESLVKTKQRGVILELKRRHLKNIIFCYYTPYPAMKIRRINSSSSQERVMINSRYDISLFTYTPYAQLFINQRYAFNVIDVLCGGRLSIRDNSPYLQVAHCIRFNKEGIPIAVSRKENGIITFTNPYGIRLLRTMENSPSCDPSRVAFAYAL</sequence>
<proteinExistence type="predicted"/>
<dbReference type="EMBL" id="BKCJ010004113">
    <property type="protein sequence ID" value="GEU59112.1"/>
    <property type="molecule type" value="Genomic_DNA"/>
</dbReference>
<dbReference type="AlphaFoldDB" id="A0A6L2LET5"/>
<organism evidence="1">
    <name type="scientific">Tanacetum cinerariifolium</name>
    <name type="common">Dalmatian daisy</name>
    <name type="synonym">Chrysanthemum cinerariifolium</name>
    <dbReference type="NCBI Taxonomy" id="118510"/>
    <lineage>
        <taxon>Eukaryota</taxon>
        <taxon>Viridiplantae</taxon>
        <taxon>Streptophyta</taxon>
        <taxon>Embryophyta</taxon>
        <taxon>Tracheophyta</taxon>
        <taxon>Spermatophyta</taxon>
        <taxon>Magnoliopsida</taxon>
        <taxon>eudicotyledons</taxon>
        <taxon>Gunneridae</taxon>
        <taxon>Pentapetalae</taxon>
        <taxon>asterids</taxon>
        <taxon>campanulids</taxon>
        <taxon>Asterales</taxon>
        <taxon>Asteraceae</taxon>
        <taxon>Asteroideae</taxon>
        <taxon>Anthemideae</taxon>
        <taxon>Anthemidinae</taxon>
        <taxon>Tanacetum</taxon>
    </lineage>
</organism>
<name>A0A6L2LET5_TANCI</name>
<evidence type="ECO:0000313" key="1">
    <source>
        <dbReference type="EMBL" id="GEU59112.1"/>
    </source>
</evidence>